<feature type="coiled-coil region" evidence="1">
    <location>
        <begin position="57"/>
        <end position="91"/>
    </location>
</feature>
<dbReference type="AlphaFoldDB" id="A0AB73C222"/>
<evidence type="ECO:0000256" key="2">
    <source>
        <dbReference type="SAM" id="MobiDB-lite"/>
    </source>
</evidence>
<dbReference type="EMBL" id="JAAH01000090">
    <property type="protein sequence ID" value="KDE71748.1"/>
    <property type="molecule type" value="Genomic_DNA"/>
</dbReference>
<proteinExistence type="predicted"/>
<organism evidence="3 4">
    <name type="scientific">Fusobacterium necrophorum DJ-2</name>
    <dbReference type="NCBI Taxonomy" id="1441737"/>
    <lineage>
        <taxon>Bacteria</taxon>
        <taxon>Fusobacteriati</taxon>
        <taxon>Fusobacteriota</taxon>
        <taxon>Fusobacteriia</taxon>
        <taxon>Fusobacteriales</taxon>
        <taxon>Fusobacteriaceae</taxon>
        <taxon>Fusobacterium</taxon>
    </lineage>
</organism>
<reference evidence="3 4" key="1">
    <citation type="submission" date="2014-01" db="EMBL/GenBank/DDBJ databases">
        <title>Comparative genomics of Fusobacterium necrophorum wild isolates.</title>
        <authorList>
            <person name="Kittichotirat W."/>
            <person name="Bumgarner R.E."/>
            <person name="Lawrence P."/>
        </authorList>
    </citation>
    <scope>NUCLEOTIDE SEQUENCE [LARGE SCALE GENOMIC DNA]</scope>
    <source>
        <strain evidence="3 4">DJ-2</strain>
    </source>
</reference>
<evidence type="ECO:0000256" key="1">
    <source>
        <dbReference type="SAM" id="Coils"/>
    </source>
</evidence>
<feature type="region of interest" description="Disordered" evidence="2">
    <location>
        <begin position="245"/>
        <end position="269"/>
    </location>
</feature>
<gene>
    <name evidence="3" type="ORF">FUSO8_07640</name>
</gene>
<dbReference type="RefSeq" id="WP_035904353.1">
    <property type="nucleotide sequence ID" value="NZ_JAAH01000090.1"/>
</dbReference>
<name>A0AB73C222_9FUSO</name>
<comment type="caution">
    <text evidence="3">The sequence shown here is derived from an EMBL/GenBank/DDBJ whole genome shotgun (WGS) entry which is preliminary data.</text>
</comment>
<accession>A0AB73C222</accession>
<evidence type="ECO:0000313" key="4">
    <source>
        <dbReference type="Proteomes" id="UP000027058"/>
    </source>
</evidence>
<keyword evidence="1" id="KW-0175">Coiled coil</keyword>
<evidence type="ECO:0000313" key="3">
    <source>
        <dbReference type="EMBL" id="KDE71748.1"/>
    </source>
</evidence>
<dbReference type="Proteomes" id="UP000027058">
    <property type="component" value="Unassembled WGS sequence"/>
</dbReference>
<evidence type="ECO:0008006" key="5">
    <source>
        <dbReference type="Google" id="ProtNLM"/>
    </source>
</evidence>
<sequence length="289" mass="33376">MEENNAFKQRKKGGRMKQIRKVVFLILLFGLSISTMAGIFGGGSSGKVLKQILEYVKKDMTANVSEQLEQISRWQQQIEQWQKELAQKVGLGDLELKQTYEEWQNIYKNAQSIYSDIEQMNFKNVLDYKKFANLLLEAKSYSDNPRGWKKTEEQMKDWKQKIDKMNENTAKTKDKFTGQLLGITSDKTSQERRDKAVNNAKSGGATDKQIQQKILNALASLEQLTIEQNEILASKELVAEQVKEVERQKEEQKRQEEAKKFKEEEEKGAAKVNEEMLKIGSEGKKIGYY</sequence>
<feature type="coiled-coil region" evidence="1">
    <location>
        <begin position="148"/>
        <end position="175"/>
    </location>
</feature>
<protein>
    <recommendedName>
        <fullName evidence="5">Conjugal transfer protein</fullName>
    </recommendedName>
</protein>